<dbReference type="GO" id="GO:0005886">
    <property type="term" value="C:plasma membrane"/>
    <property type="evidence" value="ECO:0007669"/>
    <property type="project" value="UniProtKB-SubCell"/>
</dbReference>
<dbReference type="InterPro" id="IPR016174">
    <property type="entry name" value="Di-haem_cyt_TM"/>
</dbReference>
<keyword evidence="9 13" id="KW-1133">Transmembrane helix</keyword>
<feature type="transmembrane region" description="Helical" evidence="13">
    <location>
        <begin position="149"/>
        <end position="172"/>
    </location>
</feature>
<comment type="subcellular location">
    <subcellularLocation>
        <location evidence="2">Cell membrane</location>
        <topology evidence="2">Multi-pass membrane protein</topology>
    </subcellularLocation>
</comment>
<protein>
    <submittedName>
        <fullName evidence="15">Cytochrome B</fullName>
    </submittedName>
</protein>
<comment type="similarity">
    <text evidence="12">Belongs to the cytochrome b561 family.</text>
</comment>
<dbReference type="GO" id="GO:0046872">
    <property type="term" value="F:metal ion binding"/>
    <property type="evidence" value="ECO:0007669"/>
    <property type="project" value="UniProtKB-KW"/>
</dbReference>
<evidence type="ECO:0000256" key="5">
    <source>
        <dbReference type="ARBA" id="ARBA00022617"/>
    </source>
</evidence>
<name>A0A177SUW6_PSEPU</name>
<dbReference type="Pfam" id="PF01292">
    <property type="entry name" value="Ni_hydr_CYTB"/>
    <property type="match status" value="1"/>
</dbReference>
<gene>
    <name evidence="15" type="ORF">AYO28_09590</name>
</gene>
<evidence type="ECO:0000256" key="12">
    <source>
        <dbReference type="ARBA" id="ARBA00037975"/>
    </source>
</evidence>
<keyword evidence="3" id="KW-0813">Transport</keyword>
<dbReference type="EMBL" id="LUCV01000007">
    <property type="protein sequence ID" value="OAI94120.1"/>
    <property type="molecule type" value="Genomic_DNA"/>
</dbReference>
<evidence type="ECO:0000313" key="15">
    <source>
        <dbReference type="EMBL" id="OAI94120.1"/>
    </source>
</evidence>
<evidence type="ECO:0000259" key="14">
    <source>
        <dbReference type="Pfam" id="PF01292"/>
    </source>
</evidence>
<keyword evidence="5" id="KW-0349">Heme</keyword>
<comment type="caution">
    <text evidence="15">The sequence shown here is derived from an EMBL/GenBank/DDBJ whole genome shotgun (WGS) entry which is preliminary data.</text>
</comment>
<evidence type="ECO:0000256" key="8">
    <source>
        <dbReference type="ARBA" id="ARBA00022982"/>
    </source>
</evidence>
<dbReference type="InterPro" id="IPR011577">
    <property type="entry name" value="Cyt_b561_bac/Ni-Hgenase"/>
</dbReference>
<accession>A0A177SUW6</accession>
<reference evidence="15 16" key="1">
    <citation type="submission" date="2016-03" db="EMBL/GenBank/DDBJ databases">
        <title>Draft Genome Assembly of Pseudomonas putida strain CBF10-2.</title>
        <authorList>
            <person name="Iyer R.S."/>
            <person name="Damania A."/>
        </authorList>
    </citation>
    <scope>NUCLEOTIDE SEQUENCE [LARGE SCALE GENOMIC DNA]</scope>
    <source>
        <strain evidence="15 16">CBF10-2</strain>
    </source>
</reference>
<feature type="transmembrane region" description="Helical" evidence="13">
    <location>
        <begin position="91"/>
        <end position="113"/>
    </location>
</feature>
<dbReference type="GO" id="GO:0022904">
    <property type="term" value="P:respiratory electron transport chain"/>
    <property type="evidence" value="ECO:0007669"/>
    <property type="project" value="InterPro"/>
</dbReference>
<dbReference type="InterPro" id="IPR052168">
    <property type="entry name" value="Cytochrome_b561_oxidase"/>
</dbReference>
<keyword evidence="10" id="KW-0408">Iron</keyword>
<comment type="cofactor">
    <cofactor evidence="1">
        <name>heme b</name>
        <dbReference type="ChEBI" id="CHEBI:60344"/>
    </cofactor>
</comment>
<evidence type="ECO:0000256" key="13">
    <source>
        <dbReference type="SAM" id="Phobius"/>
    </source>
</evidence>
<keyword evidence="6 13" id="KW-0812">Transmembrane</keyword>
<feature type="transmembrane region" description="Helical" evidence="13">
    <location>
        <begin position="21"/>
        <end position="41"/>
    </location>
</feature>
<dbReference type="PANTHER" id="PTHR30529">
    <property type="entry name" value="CYTOCHROME B561"/>
    <property type="match status" value="1"/>
</dbReference>
<dbReference type="GO" id="GO:0020037">
    <property type="term" value="F:heme binding"/>
    <property type="evidence" value="ECO:0007669"/>
    <property type="project" value="TreeGrafter"/>
</dbReference>
<evidence type="ECO:0000256" key="10">
    <source>
        <dbReference type="ARBA" id="ARBA00023004"/>
    </source>
</evidence>
<evidence type="ECO:0000256" key="7">
    <source>
        <dbReference type="ARBA" id="ARBA00022723"/>
    </source>
</evidence>
<keyword evidence="4" id="KW-1003">Cell membrane</keyword>
<dbReference type="SUPFAM" id="SSF81342">
    <property type="entry name" value="Transmembrane di-heme cytochromes"/>
    <property type="match status" value="1"/>
</dbReference>
<dbReference type="AlphaFoldDB" id="A0A177SUW6"/>
<dbReference type="GO" id="GO:0009055">
    <property type="term" value="F:electron transfer activity"/>
    <property type="evidence" value="ECO:0007669"/>
    <property type="project" value="InterPro"/>
</dbReference>
<evidence type="ECO:0000256" key="1">
    <source>
        <dbReference type="ARBA" id="ARBA00001970"/>
    </source>
</evidence>
<organism evidence="15 16">
    <name type="scientific">Pseudomonas putida</name>
    <name type="common">Arthrobacter siderocapsulatus</name>
    <dbReference type="NCBI Taxonomy" id="303"/>
    <lineage>
        <taxon>Bacteria</taxon>
        <taxon>Pseudomonadati</taxon>
        <taxon>Pseudomonadota</taxon>
        <taxon>Gammaproteobacteria</taxon>
        <taxon>Pseudomonadales</taxon>
        <taxon>Pseudomonadaceae</taxon>
        <taxon>Pseudomonas</taxon>
    </lineage>
</organism>
<keyword evidence="8" id="KW-0249">Electron transport</keyword>
<feature type="domain" description="Cytochrome b561 bacterial/Ni-hydrogenase" evidence="14">
    <location>
        <begin position="15"/>
        <end position="183"/>
    </location>
</feature>
<evidence type="ECO:0000256" key="11">
    <source>
        <dbReference type="ARBA" id="ARBA00023136"/>
    </source>
</evidence>
<keyword evidence="11 13" id="KW-0472">Membrane</keyword>
<proteinExistence type="inferred from homology"/>
<evidence type="ECO:0000256" key="2">
    <source>
        <dbReference type="ARBA" id="ARBA00004651"/>
    </source>
</evidence>
<dbReference type="Proteomes" id="UP000077752">
    <property type="component" value="Unassembled WGS sequence"/>
</dbReference>
<sequence length="194" mass="21294">MHDLPEITAPAPGHFNLLGRVLHWAMAIGIMAMLFIGVGMMSSLSLRPWLIDLHQPLGIAILVLALLRLANRLLRAVPALPASVPRWQAAAAHASHWLLYLMMIALPLLGWAVRSAGNWPVILMDGWTLPAIVPENPVLYAWLRLAHGIGAWLLFALLLGHIGAALVHAWIFRDGVFSSMARGSRTRVSRLPDN</sequence>
<evidence type="ECO:0000256" key="6">
    <source>
        <dbReference type="ARBA" id="ARBA00022692"/>
    </source>
</evidence>
<keyword evidence="7" id="KW-0479">Metal-binding</keyword>
<evidence type="ECO:0000256" key="4">
    <source>
        <dbReference type="ARBA" id="ARBA00022475"/>
    </source>
</evidence>
<evidence type="ECO:0000256" key="3">
    <source>
        <dbReference type="ARBA" id="ARBA00022448"/>
    </source>
</evidence>
<evidence type="ECO:0000313" key="16">
    <source>
        <dbReference type="Proteomes" id="UP000077752"/>
    </source>
</evidence>
<evidence type="ECO:0000256" key="9">
    <source>
        <dbReference type="ARBA" id="ARBA00022989"/>
    </source>
</evidence>
<feature type="transmembrane region" description="Helical" evidence="13">
    <location>
        <begin position="53"/>
        <end position="70"/>
    </location>
</feature>
<dbReference type="PANTHER" id="PTHR30529:SF6">
    <property type="entry name" value="BLL0291 PROTEIN"/>
    <property type="match status" value="1"/>
</dbReference>